<feature type="domain" description="Histidine kinase/HSP90-like ATPase" evidence="3">
    <location>
        <begin position="113"/>
        <end position="248"/>
    </location>
</feature>
<dbReference type="GO" id="GO:0005524">
    <property type="term" value="F:ATP binding"/>
    <property type="evidence" value="ECO:0007669"/>
    <property type="project" value="UniProtKB-UniRule"/>
</dbReference>
<dbReference type="PANTHER" id="PTHR11947:SF3">
    <property type="entry name" value="[PYRUVATE DEHYDROGENASE (ACETYL-TRANSFERRING)] KINASE, MITOCHONDRIAL"/>
    <property type="match status" value="1"/>
</dbReference>
<protein>
    <recommendedName>
        <fullName evidence="1">Protein-serine/threonine kinase</fullName>
        <ecNumber evidence="1">2.7.11.-</ecNumber>
    </recommendedName>
</protein>
<proteinExistence type="inferred from homology"/>
<dbReference type="AlphaFoldDB" id="A0A7S1AD19"/>
<keyword evidence="1" id="KW-0418">Kinase</keyword>
<comment type="similarity">
    <text evidence="1">Belongs to the PDK/BCKDK protein kinase family.</text>
</comment>
<accession>A0A7S1AD19</accession>
<dbReference type="InterPro" id="IPR039028">
    <property type="entry name" value="BCKD/PDK"/>
</dbReference>
<dbReference type="InterPro" id="IPR036890">
    <property type="entry name" value="HATPase_C_sf"/>
</dbReference>
<organism evidence="4">
    <name type="scientific">Noctiluca scintillans</name>
    <name type="common">Sea sparkle</name>
    <name type="synonym">Red tide dinoflagellate</name>
    <dbReference type="NCBI Taxonomy" id="2966"/>
    <lineage>
        <taxon>Eukaryota</taxon>
        <taxon>Sar</taxon>
        <taxon>Alveolata</taxon>
        <taxon>Dinophyceae</taxon>
        <taxon>Noctilucales</taxon>
        <taxon>Noctilucaceae</taxon>
        <taxon>Noctiluca</taxon>
    </lineage>
</organism>
<dbReference type="Pfam" id="PF02518">
    <property type="entry name" value="HATPase_c"/>
    <property type="match status" value="1"/>
</dbReference>
<keyword evidence="1" id="KW-0808">Transferase</keyword>
<reference evidence="4" key="1">
    <citation type="submission" date="2021-01" db="EMBL/GenBank/DDBJ databases">
        <authorList>
            <person name="Corre E."/>
            <person name="Pelletier E."/>
            <person name="Niang G."/>
            <person name="Scheremetjew M."/>
            <person name="Finn R."/>
            <person name="Kale V."/>
            <person name="Holt S."/>
            <person name="Cochrane G."/>
            <person name="Meng A."/>
            <person name="Brown T."/>
            <person name="Cohen L."/>
        </authorList>
    </citation>
    <scope>NUCLEOTIDE SEQUENCE</scope>
</reference>
<dbReference type="InterPro" id="IPR003594">
    <property type="entry name" value="HATPase_dom"/>
</dbReference>
<comment type="subcellular location">
    <subcellularLocation>
        <location evidence="1">Mitochondrion matrix</location>
    </subcellularLocation>
</comment>
<name>A0A7S1AD19_NOCSC</name>
<dbReference type="Gene3D" id="3.30.565.10">
    <property type="entry name" value="Histidine kinase-like ATPase, C-terminal domain"/>
    <property type="match status" value="1"/>
</dbReference>
<dbReference type="PANTHER" id="PTHR11947">
    <property type="entry name" value="PYRUVATE DEHYDROGENASE KINASE"/>
    <property type="match status" value="1"/>
</dbReference>
<dbReference type="GO" id="GO:0004740">
    <property type="term" value="F:pyruvate dehydrogenase (acetyl-transferring) kinase activity"/>
    <property type="evidence" value="ECO:0007669"/>
    <property type="project" value="TreeGrafter"/>
</dbReference>
<evidence type="ECO:0000256" key="2">
    <source>
        <dbReference type="SAM" id="MobiDB-lite"/>
    </source>
</evidence>
<keyword evidence="1" id="KW-0067">ATP-binding</keyword>
<sequence length="253" mass="28037">MNQAGEDCFEDQPVTRGTSGGGSNLTLSEWSDRFLMSRISTEVLMAHYIASLEAGRDKVEKGGSSKIGIVDTQCDPYALCKEAAIRIQTQKYDCKIDVEEPICGSMRVCHTPRYLFYIVKELLGNAARATVERSVSRDMDSRPIKVTVCANDTQVVIRISDRAGGLPFESTQEMWTCLFDTHFQQNGPMNSLDTPDDVVQPWGVFKGSSPLTGRGIGLRLSRLYAIYLGGSLEVMNMPGMGVDTYLFLRRINP</sequence>
<keyword evidence="1" id="KW-0547">Nucleotide-binding</keyword>
<dbReference type="EC" id="2.7.11.-" evidence="1"/>
<dbReference type="EMBL" id="HBFQ01034838">
    <property type="protein sequence ID" value="CAD8850224.1"/>
    <property type="molecule type" value="Transcribed_RNA"/>
</dbReference>
<feature type="region of interest" description="Disordered" evidence="2">
    <location>
        <begin position="1"/>
        <end position="22"/>
    </location>
</feature>
<evidence type="ECO:0000313" key="4">
    <source>
        <dbReference type="EMBL" id="CAD8850224.1"/>
    </source>
</evidence>
<dbReference type="GO" id="GO:0005759">
    <property type="term" value="C:mitochondrial matrix"/>
    <property type="evidence" value="ECO:0007669"/>
    <property type="project" value="UniProtKB-SubCell"/>
</dbReference>
<dbReference type="GO" id="GO:0010906">
    <property type="term" value="P:regulation of glucose metabolic process"/>
    <property type="evidence" value="ECO:0007669"/>
    <property type="project" value="TreeGrafter"/>
</dbReference>
<evidence type="ECO:0000259" key="3">
    <source>
        <dbReference type="Pfam" id="PF02518"/>
    </source>
</evidence>
<evidence type="ECO:0000256" key="1">
    <source>
        <dbReference type="RuleBase" id="RU366032"/>
    </source>
</evidence>
<gene>
    <name evidence="4" type="ORF">NSCI0253_LOCUS24574</name>
</gene>
<dbReference type="SUPFAM" id="SSF55874">
    <property type="entry name" value="ATPase domain of HSP90 chaperone/DNA topoisomerase II/histidine kinase"/>
    <property type="match status" value="1"/>
</dbReference>
<keyword evidence="1" id="KW-0496">Mitochondrion</keyword>